<feature type="compositionally biased region" description="Basic residues" evidence="2">
    <location>
        <begin position="1"/>
        <end position="50"/>
    </location>
</feature>
<dbReference type="Gene3D" id="2.20.110.10">
    <property type="entry name" value="Histone H3 K4-specific methyltransferase SET7/9 N-terminal domain"/>
    <property type="match status" value="1"/>
</dbReference>
<keyword evidence="3" id="KW-0418">Kinase</keyword>
<name>A0A0A9XED1_LYGHE</name>
<feature type="region of interest" description="Disordered" evidence="2">
    <location>
        <begin position="198"/>
        <end position="263"/>
    </location>
</feature>
<gene>
    <name evidence="3" type="primary">PIP5K7</name>
    <name evidence="3" type="ORF">CM83_8452</name>
</gene>
<dbReference type="PANTHER" id="PTHR46917:SF1">
    <property type="entry name" value="MORN REPEAT-CONTAINING PROTEIN 2"/>
    <property type="match status" value="1"/>
</dbReference>
<dbReference type="GO" id="GO:0016301">
    <property type="term" value="F:kinase activity"/>
    <property type="evidence" value="ECO:0007669"/>
    <property type="project" value="UniProtKB-KW"/>
</dbReference>
<feature type="compositionally biased region" description="Basic and acidic residues" evidence="2">
    <location>
        <begin position="215"/>
        <end position="226"/>
    </location>
</feature>
<protein>
    <submittedName>
        <fullName evidence="3">Phosphatidylinositol 4-phosphate 5-kinase 7</fullName>
    </submittedName>
</protein>
<organism evidence="3">
    <name type="scientific">Lygus hesperus</name>
    <name type="common">Western plant bug</name>
    <dbReference type="NCBI Taxonomy" id="30085"/>
    <lineage>
        <taxon>Eukaryota</taxon>
        <taxon>Metazoa</taxon>
        <taxon>Ecdysozoa</taxon>
        <taxon>Arthropoda</taxon>
        <taxon>Hexapoda</taxon>
        <taxon>Insecta</taxon>
        <taxon>Pterygota</taxon>
        <taxon>Neoptera</taxon>
        <taxon>Paraneoptera</taxon>
        <taxon>Hemiptera</taxon>
        <taxon>Heteroptera</taxon>
        <taxon>Panheteroptera</taxon>
        <taxon>Cimicomorpha</taxon>
        <taxon>Miridae</taxon>
        <taxon>Mirini</taxon>
        <taxon>Lygus</taxon>
    </lineage>
</organism>
<sequence>MSQRKSVARKSMKRQSKVSRKSMARKSMHRKSNASGGRRKSMGKGGGKKRNSLEKPGAQKLARRGRDKFTYPNGDKYEGDWLAVYPDIFVRDGEGTYIFDDGTIYNGLWELDLLETGTIIWPCGQKYSGDFREGKMHGIGTYIFPGRGELSGTFKENLPVGNVVFLDMAGMKYAGRIQPNAPTARLKMMNHLIGGFSKEELILPEPPKGMDDDESTTREGRDNSKKKESRRQSSKQRKSKSKSTTSSRKSMKRKSMTRKSKAK</sequence>
<accession>A0A0A9XED1</accession>
<dbReference type="InterPro" id="IPR003409">
    <property type="entry name" value="MORN"/>
</dbReference>
<feature type="region of interest" description="Disordered" evidence="2">
    <location>
        <begin position="1"/>
        <end position="71"/>
    </location>
</feature>
<dbReference type="AlphaFoldDB" id="A0A0A9XED1"/>
<dbReference type="EMBL" id="GBHO01025240">
    <property type="protein sequence ID" value="JAG18364.1"/>
    <property type="molecule type" value="Transcribed_RNA"/>
</dbReference>
<evidence type="ECO:0000313" key="3">
    <source>
        <dbReference type="EMBL" id="JAG18364.1"/>
    </source>
</evidence>
<dbReference type="PANTHER" id="PTHR46917">
    <property type="entry name" value="MORN REPEAT-CONTAINING PROTEIN 2"/>
    <property type="match status" value="1"/>
</dbReference>
<dbReference type="SUPFAM" id="SSF82185">
    <property type="entry name" value="Histone H3 K4-specific methyltransferase SET7/9 N-terminal domain"/>
    <property type="match status" value="1"/>
</dbReference>
<keyword evidence="1" id="KW-0677">Repeat</keyword>
<dbReference type="SMART" id="SM00698">
    <property type="entry name" value="MORN"/>
    <property type="match status" value="2"/>
</dbReference>
<evidence type="ECO:0000313" key="4">
    <source>
        <dbReference type="EMBL" id="JAG56786.1"/>
    </source>
</evidence>
<reference evidence="4" key="3">
    <citation type="submission" date="2014-09" db="EMBL/GenBank/DDBJ databases">
        <authorList>
            <person name="Magalhaes I.L.F."/>
            <person name="Oliveira U."/>
            <person name="Santos F.R."/>
            <person name="Vidigal T.H.D.A."/>
            <person name="Brescovit A.D."/>
            <person name="Santos A.J."/>
        </authorList>
    </citation>
    <scope>NUCLEOTIDE SEQUENCE</scope>
</reference>
<keyword evidence="3" id="KW-0808">Transferase</keyword>
<reference evidence="3" key="1">
    <citation type="journal article" date="2014" name="PLoS ONE">
        <title>Transcriptome-Based Identification of ABC Transporters in the Western Tarnished Plant Bug Lygus hesperus.</title>
        <authorList>
            <person name="Hull J.J."/>
            <person name="Chaney K."/>
            <person name="Geib S.M."/>
            <person name="Fabrick J.A."/>
            <person name="Brent C.S."/>
            <person name="Walsh D."/>
            <person name="Lavine L.C."/>
        </authorList>
    </citation>
    <scope>NUCLEOTIDE SEQUENCE</scope>
</reference>
<dbReference type="EMBL" id="GBRD01009035">
    <property type="protein sequence ID" value="JAG56786.1"/>
    <property type="molecule type" value="Transcribed_RNA"/>
</dbReference>
<feature type="compositionally biased region" description="Basic residues" evidence="2">
    <location>
        <begin position="249"/>
        <end position="263"/>
    </location>
</feature>
<evidence type="ECO:0000256" key="2">
    <source>
        <dbReference type="SAM" id="MobiDB-lite"/>
    </source>
</evidence>
<evidence type="ECO:0000256" key="1">
    <source>
        <dbReference type="ARBA" id="ARBA00022737"/>
    </source>
</evidence>
<dbReference type="InterPro" id="IPR052849">
    <property type="entry name" value="MORN_repeat_protein"/>
</dbReference>
<dbReference type="Pfam" id="PF02493">
    <property type="entry name" value="MORN"/>
    <property type="match status" value="2"/>
</dbReference>
<proteinExistence type="predicted"/>
<feature type="compositionally biased region" description="Basic residues" evidence="2">
    <location>
        <begin position="227"/>
        <end position="241"/>
    </location>
</feature>
<reference evidence="3" key="2">
    <citation type="submission" date="2014-07" db="EMBL/GenBank/DDBJ databases">
        <authorList>
            <person name="Hull J."/>
        </authorList>
    </citation>
    <scope>NUCLEOTIDE SEQUENCE</scope>
</reference>